<dbReference type="Pfam" id="PF11999">
    <property type="entry name" value="Ice_binding"/>
    <property type="match status" value="1"/>
</dbReference>
<dbReference type="Pfam" id="PF19403">
    <property type="entry name" value="SpaA_2"/>
    <property type="match status" value="4"/>
</dbReference>
<keyword evidence="3" id="KW-0812">Transmembrane</keyword>
<dbReference type="AlphaFoldDB" id="A0A0G0VBX4"/>
<evidence type="ECO:0000259" key="4">
    <source>
        <dbReference type="Pfam" id="PF19403"/>
    </source>
</evidence>
<dbReference type="InterPro" id="IPR021884">
    <property type="entry name" value="Ice-bd_prot"/>
</dbReference>
<evidence type="ECO:0000313" key="5">
    <source>
        <dbReference type="EMBL" id="KKR98443.1"/>
    </source>
</evidence>
<feature type="domain" description="SpaA-like prealbumin fold" evidence="4">
    <location>
        <begin position="263"/>
        <end position="357"/>
    </location>
</feature>
<gene>
    <name evidence="5" type="ORF">UU50_C0017G0002</name>
</gene>
<keyword evidence="3" id="KW-0472">Membrane</keyword>
<evidence type="ECO:0000256" key="2">
    <source>
        <dbReference type="ARBA" id="ARBA00022729"/>
    </source>
</evidence>
<accession>A0A0G0VBX4</accession>
<keyword evidence="2" id="KW-0732">Signal</keyword>
<dbReference type="Gene3D" id="2.40.160.150">
    <property type="match status" value="1"/>
</dbReference>
<feature type="transmembrane region" description="Helical" evidence="3">
    <location>
        <begin position="911"/>
        <end position="932"/>
    </location>
</feature>
<comment type="caution">
    <text evidence="5">The sequence shown here is derived from an EMBL/GenBank/DDBJ whole genome shotgun (WGS) entry which is preliminary data.</text>
</comment>
<dbReference type="EMBL" id="LCAW01000017">
    <property type="protein sequence ID" value="KKR98443.1"/>
    <property type="molecule type" value="Genomic_DNA"/>
</dbReference>
<comment type="similarity">
    <text evidence="1">Belongs to the ice-binding protein family.</text>
</comment>
<feature type="domain" description="SpaA-like prealbumin fold" evidence="4">
    <location>
        <begin position="363"/>
        <end position="456"/>
    </location>
</feature>
<reference evidence="5 6" key="1">
    <citation type="journal article" date="2015" name="Nature">
        <title>rRNA introns, odd ribosomes, and small enigmatic genomes across a large radiation of phyla.</title>
        <authorList>
            <person name="Brown C.T."/>
            <person name="Hug L.A."/>
            <person name="Thomas B.C."/>
            <person name="Sharon I."/>
            <person name="Castelle C.J."/>
            <person name="Singh A."/>
            <person name="Wilkins M.J."/>
            <person name="Williams K.H."/>
            <person name="Banfield J.F."/>
        </authorList>
    </citation>
    <scope>NUCLEOTIDE SEQUENCE [LARGE SCALE GENOMIC DNA]</scope>
</reference>
<protein>
    <recommendedName>
        <fullName evidence="4">SpaA-like prealbumin fold domain-containing protein</fullName>
    </recommendedName>
</protein>
<sequence>MKKLAVDKKACKSLTTIVLIASLMVGIFDLNWSPPVLAATSPSLGTASSFAVLAGSAVTSSNVSVVNGNTGLSPAAGTFYFSITSAEVSGTIYAVDATGPDGALGNNPGLVGSAKTDVASAYTTALSQVTTNIISAPLGSGQTLIPGVYDDNNAPDSIQINGLLNLDAQGDPNAVFIFKTGSTLTTASGSEVRLINGTQARNVFWIVGSSATLGTNSIFNGNILAVASITDSGTNSITGRLLADANDDNTGAVTLNATNITVPTTLTLEKVVTNDNGGTAVLTNWTLTATGATPLSGVTGNVSVTNAVVLPGLYTLAESGGPAGYTSSTYSCVKNGGGAVVSNTITLDAGDEATCTITNDDIAPALHLRKTVINDNDGAALNTAWTLTATGTGGSPTNLTGNTPVDSGATFKADTYTLSESGVPSGYTASAWVCVGGAQVGSVVTIAIGESATCTITNDDISPVPSSSATLHIIKHVINDNGGTATAGAFTINIAGTNVSNPSFTGSEAGVDVTLDAGSYTVTEPIVPAGYLQTGSGDCSGTITAGETKTCTITNNDIAPQLIVNKVVVNDSGASKVIADFSLFIDGFSVTSGVVSTTTVGSHTVSETPDSGYTSVIGGNCATDGTITLALGDIKTCTITNNDIAIAPSSSGGSSYIPPAPPLIDVVKVPSPLSLPNGPGTVKYTYTLSNIGTVPVSDITMVGDTCSPIVLISGDTNSDARLDVDEIWVHTCSIAIAETHTNTITAIGWANGISATDIANATVIVGIPVVPPLIHVTKVPNPLLLSVGGGAVTYTNKVTNPGIVPLSNVRLTDDMCGPVNYISGDTNSDSKLDITEIWVYTCQTNLTNTTVNTVTVSGEANSLTARDFAIVTVVVTPVVVTPVVVTPVIFSNPDVVVPKLPSTGLHVDGKNILWCGIMPVGIFGILILSWLARRKQISQSNIRKNR</sequence>
<evidence type="ECO:0000313" key="6">
    <source>
        <dbReference type="Proteomes" id="UP000033930"/>
    </source>
</evidence>
<evidence type="ECO:0000256" key="1">
    <source>
        <dbReference type="ARBA" id="ARBA00005445"/>
    </source>
</evidence>
<organism evidence="5 6">
    <name type="scientific">Candidatus Uhrbacteria bacterium GW2011_GWC1_41_20</name>
    <dbReference type="NCBI Taxonomy" id="1618983"/>
    <lineage>
        <taxon>Bacteria</taxon>
        <taxon>Candidatus Uhriibacteriota</taxon>
    </lineage>
</organism>
<keyword evidence="3" id="KW-1133">Transmembrane helix</keyword>
<dbReference type="PATRIC" id="fig|1618983.3.peg.705"/>
<feature type="transmembrane region" description="Helical" evidence="3">
    <location>
        <begin position="868"/>
        <end position="890"/>
    </location>
</feature>
<dbReference type="InterPro" id="IPR045826">
    <property type="entry name" value="SpaA_PFL_dom_2"/>
</dbReference>
<feature type="domain" description="SpaA-like prealbumin fold" evidence="4">
    <location>
        <begin position="468"/>
        <end position="550"/>
    </location>
</feature>
<evidence type="ECO:0000256" key="3">
    <source>
        <dbReference type="SAM" id="Phobius"/>
    </source>
</evidence>
<feature type="domain" description="SpaA-like prealbumin fold" evidence="4">
    <location>
        <begin position="559"/>
        <end position="639"/>
    </location>
</feature>
<dbReference type="Proteomes" id="UP000033930">
    <property type="component" value="Unassembled WGS sequence"/>
</dbReference>
<name>A0A0G0VBX4_9BACT</name>
<proteinExistence type="inferred from homology"/>